<reference evidence="1" key="1">
    <citation type="submission" date="2019-04" db="EMBL/GenBank/DDBJ databases">
        <title>Microbes associate with the intestines of laboratory mice.</title>
        <authorList>
            <person name="Navarre W."/>
            <person name="Wong E."/>
            <person name="Huang K.C."/>
            <person name="Tropini C."/>
            <person name="Ng K."/>
            <person name="Yu B."/>
        </authorList>
    </citation>
    <scope>NUCLEOTIDE SEQUENCE</scope>
    <source>
        <strain evidence="1">NM86_A22</strain>
    </source>
</reference>
<comment type="caution">
    <text evidence="1">The sequence shown here is derived from an EMBL/GenBank/DDBJ whole genome shotgun (WGS) entry which is preliminary data.</text>
</comment>
<name>A0AC61S669_9BACT</name>
<accession>A0AC61S669</accession>
<evidence type="ECO:0000313" key="1">
    <source>
        <dbReference type="EMBL" id="THG51876.1"/>
    </source>
</evidence>
<keyword evidence="1" id="KW-0675">Receptor</keyword>
<dbReference type="Proteomes" id="UP000305401">
    <property type="component" value="Unassembled WGS sequence"/>
</dbReference>
<dbReference type="EMBL" id="SSTG01000052">
    <property type="protein sequence ID" value="THG51876.1"/>
    <property type="molecule type" value="Genomic_DNA"/>
</dbReference>
<sequence>MLAHMHNFAPVKKESGTLFFQNFKLIAAILSAAIIALSANAAETTDSISVRLSEISVTAIKQTALADNLPTASTVIGKNEIERLNVVTMKDASEIAPNFYIPDYGSRMTSSIYVRGLGARIDQPVVGLNIDNVPYLNKDNYDFDLLDIERIELLRGPQSTLYGRNTMGGLINIYTLSPLRTKGFRAMAEYSRANSIKAGASYYGRISESAGMSIAGYYTHTDGFFRNQYNGRHTDKEDQWSVRWRTSWQPMSNLTLENTASVLVGRQGGYPYQSVKSGQIAYNDTCFYKRVSVTDGLTAHWLLPGLTLSGIASFQYINDNMTLDQDFLPQPYFTLTQARHEMAFTLDLVAKGSKGPYNWLGGMFGFYKHSNMFAPVIFKETGIEELIIAHRNQYNPEYPIVWQENSFNLDSRFRQPVWGIAAYHQSQIQLGNWTLTAGIRIDYEQNTLYYKSNCLTGYDVMDATVPNHTTLYAKRTIDIDDRGRLHKKFIEFLPRFTAVYKWNNITGNNVYASIARGYKAGGFNTQMFSDVLQQRLMGYMGISQQYSPEQVVSYRPERSMNYEIGAHCTTPDNVWTSQIALFYIDCRNQQLTSFPDGSTTGRIMTNAGRTRSAGAEVSLTWQPGRQWRFSTSYGFTDARFRSYNNGIEDLRGKRIPYAPQNTFFASANYYLPLKTNTANMPDRIEFNVNCRGIGPIYWDDTNSVSQNFYTLLGASVGIVNKRYSATLWGENLTAMQYSTFYFVSMGNAFLQRGKPRRIGITLRIKI</sequence>
<proteinExistence type="predicted"/>
<protein>
    <submittedName>
        <fullName evidence="1">TonB-dependent receptor</fullName>
    </submittedName>
</protein>
<keyword evidence="2" id="KW-1185">Reference proteome</keyword>
<gene>
    <name evidence="1" type="ORF">E5990_05580</name>
</gene>
<organism evidence="1 2">
    <name type="scientific">Muribaculum caecicola</name>
    <dbReference type="NCBI Taxonomy" id="3038144"/>
    <lineage>
        <taxon>Bacteria</taxon>
        <taxon>Pseudomonadati</taxon>
        <taxon>Bacteroidota</taxon>
        <taxon>Bacteroidia</taxon>
        <taxon>Bacteroidales</taxon>
        <taxon>Muribaculaceae</taxon>
        <taxon>Muribaculum</taxon>
    </lineage>
</organism>
<evidence type="ECO:0000313" key="2">
    <source>
        <dbReference type="Proteomes" id="UP000305401"/>
    </source>
</evidence>